<dbReference type="InterPro" id="IPR009057">
    <property type="entry name" value="Homeodomain-like_sf"/>
</dbReference>
<dbReference type="Pfam" id="PF12833">
    <property type="entry name" value="HTH_18"/>
    <property type="match status" value="1"/>
</dbReference>
<dbReference type="PANTHER" id="PTHR43280">
    <property type="entry name" value="ARAC-FAMILY TRANSCRIPTIONAL REGULATOR"/>
    <property type="match status" value="1"/>
</dbReference>
<keyword evidence="8" id="KW-1185">Reference proteome</keyword>
<dbReference type="PANTHER" id="PTHR43280:SF2">
    <property type="entry name" value="HTH-TYPE TRANSCRIPTIONAL REGULATOR EXSA"/>
    <property type="match status" value="1"/>
</dbReference>
<dbReference type="SUPFAM" id="SSF46689">
    <property type="entry name" value="Homeodomain-like"/>
    <property type="match status" value="2"/>
</dbReference>
<proteinExistence type="predicted"/>
<dbReference type="SMART" id="SM00342">
    <property type="entry name" value="HTH_ARAC"/>
    <property type="match status" value="1"/>
</dbReference>
<dbReference type="InterPro" id="IPR018060">
    <property type="entry name" value="HTH_AraC"/>
</dbReference>
<dbReference type="Proteomes" id="UP000181884">
    <property type="component" value="Unassembled WGS sequence"/>
</dbReference>
<dbReference type="InterPro" id="IPR011006">
    <property type="entry name" value="CheY-like_superfamily"/>
</dbReference>
<keyword evidence="1" id="KW-0805">Transcription regulation</keyword>
<accession>A0A1L8RG19</accession>
<evidence type="ECO:0000256" key="3">
    <source>
        <dbReference type="ARBA" id="ARBA00023163"/>
    </source>
</evidence>
<evidence type="ECO:0000256" key="1">
    <source>
        <dbReference type="ARBA" id="ARBA00023015"/>
    </source>
</evidence>
<dbReference type="EMBL" id="JXKH01000003">
    <property type="protein sequence ID" value="OJG18716.1"/>
    <property type="molecule type" value="Genomic_DNA"/>
</dbReference>
<evidence type="ECO:0000259" key="6">
    <source>
        <dbReference type="PROSITE" id="PS50110"/>
    </source>
</evidence>
<dbReference type="InterPro" id="IPR020449">
    <property type="entry name" value="Tscrpt_reg_AraC-type_HTH"/>
</dbReference>
<evidence type="ECO:0000256" key="2">
    <source>
        <dbReference type="ARBA" id="ARBA00023125"/>
    </source>
</evidence>
<evidence type="ECO:0000256" key="4">
    <source>
        <dbReference type="PROSITE-ProRule" id="PRU00169"/>
    </source>
</evidence>
<dbReference type="STRING" id="214095.RU97_GL001334"/>
<protein>
    <recommendedName>
        <fullName evidence="9">AraC family transcriptional regulator</fullName>
    </recommendedName>
</protein>
<dbReference type="PROSITE" id="PS01124">
    <property type="entry name" value="HTH_ARAC_FAMILY_2"/>
    <property type="match status" value="1"/>
</dbReference>
<keyword evidence="2" id="KW-0238">DNA-binding</keyword>
<sequence>MEEKNIAAALVDINLGDMNGLDLIEIMKSRSPHTILVIISGYDDFDFARRAIKLGVYDYLLKPIPKTDLQHLLQNLATAWQQPAPPPIPENNLVETVIRYLENHYSEKNLTLTQVAQRFFVSETYLSKQMKQTLGASFSEYLINFRLQKAQELLQDAQLRYTIAEIAFKVGYEDAHYFSRLFKKKLTCSPKEYRQRHL</sequence>
<dbReference type="Gene3D" id="1.10.10.60">
    <property type="entry name" value="Homeodomain-like"/>
    <property type="match status" value="2"/>
</dbReference>
<dbReference type="AlphaFoldDB" id="A0A1L8RG19"/>
<evidence type="ECO:0000313" key="8">
    <source>
        <dbReference type="Proteomes" id="UP000181884"/>
    </source>
</evidence>
<feature type="domain" description="Response regulatory" evidence="6">
    <location>
        <begin position="1"/>
        <end position="77"/>
    </location>
</feature>
<feature type="modified residue" description="4-aspartylphosphate" evidence="4">
    <location>
        <position position="12"/>
    </location>
</feature>
<dbReference type="PRINTS" id="PR00032">
    <property type="entry name" value="HTHARAC"/>
</dbReference>
<evidence type="ECO:0008006" key="9">
    <source>
        <dbReference type="Google" id="ProtNLM"/>
    </source>
</evidence>
<organism evidence="7 8">
    <name type="scientific">Enterococcus canis</name>
    <dbReference type="NCBI Taxonomy" id="214095"/>
    <lineage>
        <taxon>Bacteria</taxon>
        <taxon>Bacillati</taxon>
        <taxon>Bacillota</taxon>
        <taxon>Bacilli</taxon>
        <taxon>Lactobacillales</taxon>
        <taxon>Enterococcaceae</taxon>
        <taxon>Enterococcus</taxon>
    </lineage>
</organism>
<dbReference type="Gene3D" id="3.40.50.2300">
    <property type="match status" value="1"/>
</dbReference>
<dbReference type="Pfam" id="PF00072">
    <property type="entry name" value="Response_reg"/>
    <property type="match status" value="1"/>
</dbReference>
<dbReference type="InterPro" id="IPR001789">
    <property type="entry name" value="Sig_transdc_resp-reg_receiver"/>
</dbReference>
<gene>
    <name evidence="7" type="ORF">RU97_GL001334</name>
</gene>
<keyword evidence="4" id="KW-0597">Phosphoprotein</keyword>
<dbReference type="GO" id="GO:0000160">
    <property type="term" value="P:phosphorelay signal transduction system"/>
    <property type="evidence" value="ECO:0007669"/>
    <property type="project" value="InterPro"/>
</dbReference>
<name>A0A1L8RG19_9ENTE</name>
<dbReference type="GO" id="GO:0043565">
    <property type="term" value="F:sequence-specific DNA binding"/>
    <property type="evidence" value="ECO:0007669"/>
    <property type="project" value="InterPro"/>
</dbReference>
<feature type="domain" description="HTH araC/xylS-type" evidence="5">
    <location>
        <begin position="95"/>
        <end position="196"/>
    </location>
</feature>
<dbReference type="GO" id="GO:0003700">
    <property type="term" value="F:DNA-binding transcription factor activity"/>
    <property type="evidence" value="ECO:0007669"/>
    <property type="project" value="InterPro"/>
</dbReference>
<dbReference type="PROSITE" id="PS50110">
    <property type="entry name" value="RESPONSE_REGULATORY"/>
    <property type="match status" value="1"/>
</dbReference>
<comment type="caution">
    <text evidence="7">The sequence shown here is derived from an EMBL/GenBank/DDBJ whole genome shotgun (WGS) entry which is preliminary data.</text>
</comment>
<evidence type="ECO:0000313" key="7">
    <source>
        <dbReference type="EMBL" id="OJG18716.1"/>
    </source>
</evidence>
<evidence type="ECO:0000259" key="5">
    <source>
        <dbReference type="PROSITE" id="PS01124"/>
    </source>
</evidence>
<dbReference type="SUPFAM" id="SSF52172">
    <property type="entry name" value="CheY-like"/>
    <property type="match status" value="1"/>
</dbReference>
<reference evidence="7 8" key="1">
    <citation type="submission" date="2014-12" db="EMBL/GenBank/DDBJ databases">
        <title>Draft genome sequences of 29 type strains of Enterococci.</title>
        <authorList>
            <person name="Zhong Z."/>
            <person name="Sun Z."/>
            <person name="Liu W."/>
            <person name="Zhang W."/>
            <person name="Zhang H."/>
        </authorList>
    </citation>
    <scope>NUCLEOTIDE SEQUENCE [LARGE SCALE GENOMIC DNA]</scope>
    <source>
        <strain evidence="7 8">DSM 17029</strain>
    </source>
</reference>
<keyword evidence="3" id="KW-0804">Transcription</keyword>